<reference evidence="2" key="1">
    <citation type="submission" date="2021-02" db="EMBL/GenBank/DDBJ databases">
        <authorList>
            <person name="Nowell W R."/>
        </authorList>
    </citation>
    <scope>NUCLEOTIDE SEQUENCE</scope>
</reference>
<proteinExistence type="predicted"/>
<dbReference type="Proteomes" id="UP000677228">
    <property type="component" value="Unassembled WGS sequence"/>
</dbReference>
<dbReference type="InterPro" id="IPR004170">
    <property type="entry name" value="WWE_dom"/>
</dbReference>
<name>A0A8S2G673_9BILA</name>
<dbReference type="PROSITE" id="PS50918">
    <property type="entry name" value="WWE"/>
    <property type="match status" value="1"/>
</dbReference>
<comment type="caution">
    <text evidence="2">The sequence shown here is derived from an EMBL/GenBank/DDBJ whole genome shotgun (WGS) entry which is preliminary data.</text>
</comment>
<dbReference type="Proteomes" id="UP000682733">
    <property type="component" value="Unassembled WGS sequence"/>
</dbReference>
<evidence type="ECO:0000313" key="2">
    <source>
        <dbReference type="EMBL" id="CAF1638665.1"/>
    </source>
</evidence>
<dbReference type="AlphaFoldDB" id="A0A8S2G673"/>
<evidence type="ECO:0000259" key="1">
    <source>
        <dbReference type="PROSITE" id="PS50918"/>
    </source>
</evidence>
<feature type="domain" description="WWE" evidence="1">
    <location>
        <begin position="32"/>
        <end position="78"/>
    </location>
</feature>
<evidence type="ECO:0000313" key="4">
    <source>
        <dbReference type="Proteomes" id="UP000677228"/>
    </source>
</evidence>
<accession>A0A8S2G673</accession>
<dbReference type="SUPFAM" id="SSF117839">
    <property type="entry name" value="WWE domain"/>
    <property type="match status" value="1"/>
</dbReference>
<evidence type="ECO:0000313" key="3">
    <source>
        <dbReference type="EMBL" id="CAF4472646.1"/>
    </source>
</evidence>
<protein>
    <recommendedName>
        <fullName evidence="1">WWE domain-containing protein</fullName>
    </recommendedName>
</protein>
<dbReference type="Pfam" id="PF02825">
    <property type="entry name" value="WWE"/>
    <property type="match status" value="1"/>
</dbReference>
<dbReference type="EMBL" id="CAJNOK010061568">
    <property type="protein sequence ID" value="CAF1638665.1"/>
    <property type="molecule type" value="Genomic_DNA"/>
</dbReference>
<dbReference type="InterPro" id="IPR037197">
    <property type="entry name" value="WWE_dom_sf"/>
</dbReference>
<dbReference type="Gene3D" id="3.30.720.50">
    <property type="match status" value="1"/>
</dbReference>
<organism evidence="2 4">
    <name type="scientific">Didymodactylos carnosus</name>
    <dbReference type="NCBI Taxonomy" id="1234261"/>
    <lineage>
        <taxon>Eukaryota</taxon>
        <taxon>Metazoa</taxon>
        <taxon>Spiralia</taxon>
        <taxon>Gnathifera</taxon>
        <taxon>Rotifera</taxon>
        <taxon>Eurotatoria</taxon>
        <taxon>Bdelloidea</taxon>
        <taxon>Philodinida</taxon>
        <taxon>Philodinidae</taxon>
        <taxon>Didymodactylos</taxon>
    </lineage>
</organism>
<sequence length="78" mass="9050">MDIISGWLKLSGPKDGVLEAETRFSDLNSRISEDERLEEVARQVVWAYQMSETTWEKYNPKLNAKIEDARRAKHPEVS</sequence>
<dbReference type="EMBL" id="CAJOBA010088157">
    <property type="protein sequence ID" value="CAF4472646.1"/>
    <property type="molecule type" value="Genomic_DNA"/>
</dbReference>
<gene>
    <name evidence="2" type="ORF">OVA965_LOCUS44147</name>
    <name evidence="3" type="ORF">TMI583_LOCUS46771</name>
</gene>